<dbReference type="SUPFAM" id="SSF53067">
    <property type="entry name" value="Actin-like ATPase domain"/>
    <property type="match status" value="1"/>
</dbReference>
<evidence type="ECO:0000313" key="3">
    <source>
        <dbReference type="EMBL" id="GJM91923.1"/>
    </source>
</evidence>
<reference evidence="3" key="1">
    <citation type="journal article" date="2018" name="DNA Res.">
        <title>Multiple hybrid de novo genome assembly of finger millet, an orphan allotetraploid crop.</title>
        <authorList>
            <person name="Hatakeyama M."/>
            <person name="Aluri S."/>
            <person name="Balachadran M.T."/>
            <person name="Sivarajan S.R."/>
            <person name="Patrignani A."/>
            <person name="Gruter S."/>
            <person name="Poveda L."/>
            <person name="Shimizu-Inatsugi R."/>
            <person name="Baeten J."/>
            <person name="Francoijs K.J."/>
            <person name="Nataraja K.N."/>
            <person name="Reddy Y.A.N."/>
            <person name="Phadnis S."/>
            <person name="Ravikumar R.L."/>
            <person name="Schlapbach R."/>
            <person name="Sreeman S.M."/>
            <person name="Shimizu K.K."/>
        </authorList>
    </citation>
    <scope>NUCLEOTIDE SEQUENCE</scope>
</reference>
<dbReference type="GO" id="GO:0005829">
    <property type="term" value="C:cytosol"/>
    <property type="evidence" value="ECO:0007669"/>
    <property type="project" value="TreeGrafter"/>
</dbReference>
<comment type="caution">
    <text evidence="3">The sequence shown here is derived from an EMBL/GenBank/DDBJ whole genome shotgun (WGS) entry which is preliminary data.</text>
</comment>
<keyword evidence="1" id="KW-0547">Nucleotide-binding</keyword>
<dbReference type="GO" id="GO:0005524">
    <property type="term" value="F:ATP binding"/>
    <property type="evidence" value="ECO:0007669"/>
    <property type="project" value="UniProtKB-UniRule"/>
</dbReference>
<name>A0AAV5C2I4_ELECO</name>
<dbReference type="InterPro" id="IPR022672">
    <property type="entry name" value="Hexokinase_N"/>
</dbReference>
<protein>
    <recommendedName>
        <fullName evidence="1">Phosphotransferase</fullName>
        <ecNumber evidence="1">2.7.1.-</ecNumber>
    </recommendedName>
</protein>
<sequence>MAMQPGTFSVRWESLLGEATLFHDQEYLMMMASHNVEMFLCSTGRESSALLIQGRRFGAVLCVHLIQREQLEMNADPLRNEEGIYYAIDLGGTNFRVLRVEVGAGSVVISRKVEHEPIPQELTKGAIQLYSIGTKEFYGKRRWKR</sequence>
<dbReference type="InterPro" id="IPR001312">
    <property type="entry name" value="Hexokinase"/>
</dbReference>
<proteinExistence type="inferred from homology"/>
<gene>
    <name evidence="3" type="primary">ga08346</name>
    <name evidence="3" type="ORF">PR202_ga08346</name>
</gene>
<evidence type="ECO:0000256" key="1">
    <source>
        <dbReference type="RuleBase" id="RU362007"/>
    </source>
</evidence>
<dbReference type="AlphaFoldDB" id="A0AAV5C2I4"/>
<dbReference type="Proteomes" id="UP001054889">
    <property type="component" value="Unassembled WGS sequence"/>
</dbReference>
<dbReference type="EC" id="2.7.1.-" evidence="1"/>
<evidence type="ECO:0000259" key="2">
    <source>
        <dbReference type="Pfam" id="PF00349"/>
    </source>
</evidence>
<dbReference type="GO" id="GO:0005739">
    <property type="term" value="C:mitochondrion"/>
    <property type="evidence" value="ECO:0007669"/>
    <property type="project" value="TreeGrafter"/>
</dbReference>
<keyword evidence="1" id="KW-0067">ATP-binding</keyword>
<evidence type="ECO:0000313" key="4">
    <source>
        <dbReference type="Proteomes" id="UP001054889"/>
    </source>
</evidence>
<keyword evidence="1" id="KW-0418">Kinase</keyword>
<dbReference type="InterPro" id="IPR043129">
    <property type="entry name" value="ATPase_NBD"/>
</dbReference>
<dbReference type="Gene3D" id="3.30.420.40">
    <property type="match status" value="1"/>
</dbReference>
<dbReference type="GO" id="GO:0001678">
    <property type="term" value="P:intracellular glucose homeostasis"/>
    <property type="evidence" value="ECO:0007669"/>
    <property type="project" value="InterPro"/>
</dbReference>
<comment type="similarity">
    <text evidence="1">Belongs to the hexokinase family.</text>
</comment>
<keyword evidence="4" id="KW-1185">Reference proteome</keyword>
<keyword evidence="1" id="KW-0324">Glycolysis</keyword>
<keyword evidence="1" id="KW-0808">Transferase</keyword>
<feature type="domain" description="Hexokinase N-terminal" evidence="2">
    <location>
        <begin position="77"/>
        <end position="125"/>
    </location>
</feature>
<dbReference type="GO" id="GO:0006096">
    <property type="term" value="P:glycolytic process"/>
    <property type="evidence" value="ECO:0007669"/>
    <property type="project" value="UniProtKB-KW"/>
</dbReference>
<dbReference type="PANTHER" id="PTHR19443:SF6">
    <property type="entry name" value="HEXOKINASE-4"/>
    <property type="match status" value="1"/>
</dbReference>
<dbReference type="EMBL" id="BQKI01000004">
    <property type="protein sequence ID" value="GJM91923.1"/>
    <property type="molecule type" value="Genomic_DNA"/>
</dbReference>
<dbReference type="GO" id="GO:0004396">
    <property type="term" value="F:hexokinase activity"/>
    <property type="evidence" value="ECO:0007669"/>
    <property type="project" value="UniProtKB-UniRule"/>
</dbReference>
<reference evidence="3" key="2">
    <citation type="submission" date="2021-12" db="EMBL/GenBank/DDBJ databases">
        <title>Resequencing data analysis of finger millet.</title>
        <authorList>
            <person name="Hatakeyama M."/>
            <person name="Aluri S."/>
            <person name="Balachadran M.T."/>
            <person name="Sivarajan S.R."/>
            <person name="Poveda L."/>
            <person name="Shimizu-Inatsugi R."/>
            <person name="Schlapbach R."/>
            <person name="Sreeman S.M."/>
            <person name="Shimizu K.K."/>
        </authorList>
    </citation>
    <scope>NUCLEOTIDE SEQUENCE</scope>
</reference>
<organism evidence="3 4">
    <name type="scientific">Eleusine coracana subsp. coracana</name>
    <dbReference type="NCBI Taxonomy" id="191504"/>
    <lineage>
        <taxon>Eukaryota</taxon>
        <taxon>Viridiplantae</taxon>
        <taxon>Streptophyta</taxon>
        <taxon>Embryophyta</taxon>
        <taxon>Tracheophyta</taxon>
        <taxon>Spermatophyta</taxon>
        <taxon>Magnoliopsida</taxon>
        <taxon>Liliopsida</taxon>
        <taxon>Poales</taxon>
        <taxon>Poaceae</taxon>
        <taxon>PACMAD clade</taxon>
        <taxon>Chloridoideae</taxon>
        <taxon>Cynodonteae</taxon>
        <taxon>Eleusininae</taxon>
        <taxon>Eleusine</taxon>
    </lineage>
</organism>
<dbReference type="GO" id="GO:0005536">
    <property type="term" value="F:D-glucose binding"/>
    <property type="evidence" value="ECO:0007669"/>
    <property type="project" value="InterPro"/>
</dbReference>
<accession>A0AAV5C2I4</accession>
<dbReference type="PANTHER" id="PTHR19443">
    <property type="entry name" value="HEXOKINASE"/>
    <property type="match status" value="1"/>
</dbReference>
<dbReference type="Pfam" id="PF00349">
    <property type="entry name" value="Hexokinase_1"/>
    <property type="match status" value="1"/>
</dbReference>